<gene>
    <name evidence="1" type="ORF">GCM10010310_77460</name>
</gene>
<sequence length="60" mass="6536">MRFAFERLKIVLEPSGASALAALMAGRVDSPPRRVGVIASCGNIDVRRFTELVSDRECSL</sequence>
<protein>
    <recommendedName>
        <fullName evidence="3">Tryptophan synthase beta chain-like PALP domain-containing protein</fullName>
    </recommendedName>
</protein>
<evidence type="ECO:0008006" key="3">
    <source>
        <dbReference type="Google" id="ProtNLM"/>
    </source>
</evidence>
<evidence type="ECO:0000313" key="2">
    <source>
        <dbReference type="Proteomes" id="UP001499989"/>
    </source>
</evidence>
<dbReference type="SUPFAM" id="SSF53686">
    <property type="entry name" value="Tryptophan synthase beta subunit-like PLP-dependent enzymes"/>
    <property type="match status" value="1"/>
</dbReference>
<name>A0ABN3TIT4_9ACTN</name>
<dbReference type="EMBL" id="BAAASK010000046">
    <property type="protein sequence ID" value="GAA2704107.1"/>
    <property type="molecule type" value="Genomic_DNA"/>
</dbReference>
<proteinExistence type="predicted"/>
<dbReference type="InterPro" id="IPR036052">
    <property type="entry name" value="TrpB-like_PALP_sf"/>
</dbReference>
<dbReference type="Gene3D" id="3.40.50.1100">
    <property type="match status" value="1"/>
</dbReference>
<keyword evidence="2" id="KW-1185">Reference proteome</keyword>
<reference evidence="1 2" key="1">
    <citation type="journal article" date="2019" name="Int. J. Syst. Evol. Microbiol.">
        <title>The Global Catalogue of Microorganisms (GCM) 10K type strain sequencing project: providing services to taxonomists for standard genome sequencing and annotation.</title>
        <authorList>
            <consortium name="The Broad Institute Genomics Platform"/>
            <consortium name="The Broad Institute Genome Sequencing Center for Infectious Disease"/>
            <person name="Wu L."/>
            <person name="Ma J."/>
        </authorList>
    </citation>
    <scope>NUCLEOTIDE SEQUENCE [LARGE SCALE GENOMIC DNA]</scope>
    <source>
        <strain evidence="1 2">JCM 4531</strain>
    </source>
</reference>
<accession>A0ABN3TIT4</accession>
<evidence type="ECO:0000313" key="1">
    <source>
        <dbReference type="EMBL" id="GAA2704107.1"/>
    </source>
</evidence>
<comment type="caution">
    <text evidence="1">The sequence shown here is derived from an EMBL/GenBank/DDBJ whole genome shotgun (WGS) entry which is preliminary data.</text>
</comment>
<organism evidence="1 2">
    <name type="scientific">Streptomyces violaceolatus</name>
    <dbReference type="NCBI Taxonomy" id="67378"/>
    <lineage>
        <taxon>Bacteria</taxon>
        <taxon>Bacillati</taxon>
        <taxon>Actinomycetota</taxon>
        <taxon>Actinomycetes</taxon>
        <taxon>Kitasatosporales</taxon>
        <taxon>Streptomycetaceae</taxon>
        <taxon>Streptomyces</taxon>
        <taxon>Streptomyces violaceoruber group</taxon>
    </lineage>
</organism>
<dbReference type="Proteomes" id="UP001499989">
    <property type="component" value="Unassembled WGS sequence"/>
</dbReference>